<sequence>MRVLVLFISILISLNAYSSVYQTEEGGVPDFSNIKSKDSKKLNMQNDPISVVSMSNVSKNLYKRYSYNQQRPDYYVPRGQDTLQSSFPEQYTDNYYDFYGRNHHYESLMSSTESFQNYAYNGANNSRLRTNY</sequence>
<keyword evidence="1" id="KW-0732">Signal</keyword>
<feature type="chain" id="PRO_5013358216" evidence="1">
    <location>
        <begin position="19"/>
        <end position="132"/>
    </location>
</feature>
<accession>A0A1L4BU84</accession>
<organism evidence="2 3">
    <name type="scientific">Francisella uliginis</name>
    <dbReference type="NCBI Taxonomy" id="573570"/>
    <lineage>
        <taxon>Bacteria</taxon>
        <taxon>Pseudomonadati</taxon>
        <taxon>Pseudomonadota</taxon>
        <taxon>Gammaproteobacteria</taxon>
        <taxon>Thiotrichales</taxon>
        <taxon>Francisellaceae</taxon>
        <taxon>Francisella</taxon>
    </lineage>
</organism>
<evidence type="ECO:0000256" key="1">
    <source>
        <dbReference type="SAM" id="SignalP"/>
    </source>
</evidence>
<name>A0A1L4BU84_9GAMM</name>
<dbReference type="AlphaFoldDB" id="A0A1L4BU84"/>
<protein>
    <submittedName>
        <fullName evidence="2">Uncharacterized protein</fullName>
    </submittedName>
</protein>
<dbReference type="EMBL" id="CP016796">
    <property type="protein sequence ID" value="API87395.1"/>
    <property type="molecule type" value="Genomic_DNA"/>
</dbReference>
<proteinExistence type="predicted"/>
<feature type="signal peptide" evidence="1">
    <location>
        <begin position="1"/>
        <end position="18"/>
    </location>
</feature>
<dbReference type="RefSeq" id="WP_072713179.1">
    <property type="nucleotide sequence ID" value="NZ_CP016796.1"/>
</dbReference>
<dbReference type="Proteomes" id="UP000184222">
    <property type="component" value="Chromosome"/>
</dbReference>
<keyword evidence="3" id="KW-1185">Reference proteome</keyword>
<dbReference type="STRING" id="573570.F7310_08480"/>
<reference evidence="2 3" key="1">
    <citation type="journal article" date="2016" name="Appl. Environ. Microbiol.">
        <title>Whole genome relationships among Francisella bacteria of diverse origin define new species and provide specific regions for detection.</title>
        <authorList>
            <person name="Challacombe J.F."/>
            <person name="Petersen J.M."/>
            <person name="Gallegos-Graves V."/>
            <person name="Hodge D."/>
            <person name="Pillai S."/>
            <person name="Kuske C.R."/>
        </authorList>
    </citation>
    <scope>NUCLEOTIDE SEQUENCE [LARGE SCALE GENOMIC DNA]</scope>
    <source>
        <strain evidence="3">TX07-7310</strain>
    </source>
</reference>
<dbReference type="KEGG" id="frx:F7310_08480"/>
<gene>
    <name evidence="2" type="ORF">F7310_08480</name>
</gene>
<evidence type="ECO:0000313" key="3">
    <source>
        <dbReference type="Proteomes" id="UP000184222"/>
    </source>
</evidence>
<evidence type="ECO:0000313" key="2">
    <source>
        <dbReference type="EMBL" id="API87395.1"/>
    </source>
</evidence>
<dbReference type="OrthoDB" id="5605557at2"/>